<reference evidence="3" key="1">
    <citation type="submission" date="2016-11" db="UniProtKB">
        <authorList>
            <consortium name="WormBaseParasite"/>
        </authorList>
    </citation>
    <scope>IDENTIFICATION</scope>
</reference>
<keyword evidence="1" id="KW-0472">Membrane</keyword>
<dbReference type="WBParaSite" id="L893_g8545.t1">
    <property type="protein sequence ID" value="L893_g8545.t1"/>
    <property type="gene ID" value="L893_g8545"/>
</dbReference>
<keyword evidence="2" id="KW-1185">Reference proteome</keyword>
<keyword evidence="1" id="KW-0812">Transmembrane</keyword>
<organism evidence="2 3">
    <name type="scientific">Steinernema glaseri</name>
    <dbReference type="NCBI Taxonomy" id="37863"/>
    <lineage>
        <taxon>Eukaryota</taxon>
        <taxon>Metazoa</taxon>
        <taxon>Ecdysozoa</taxon>
        <taxon>Nematoda</taxon>
        <taxon>Chromadorea</taxon>
        <taxon>Rhabditida</taxon>
        <taxon>Tylenchina</taxon>
        <taxon>Panagrolaimomorpha</taxon>
        <taxon>Strongyloidoidea</taxon>
        <taxon>Steinernematidae</taxon>
        <taxon>Steinernema</taxon>
    </lineage>
</organism>
<dbReference type="Proteomes" id="UP000095287">
    <property type="component" value="Unplaced"/>
</dbReference>
<dbReference type="AlphaFoldDB" id="A0A1I8ARX0"/>
<name>A0A1I8ARX0_9BILA</name>
<feature type="transmembrane region" description="Helical" evidence="1">
    <location>
        <begin position="12"/>
        <end position="31"/>
    </location>
</feature>
<evidence type="ECO:0000313" key="3">
    <source>
        <dbReference type="WBParaSite" id="L893_g8545.t1"/>
    </source>
</evidence>
<evidence type="ECO:0000313" key="2">
    <source>
        <dbReference type="Proteomes" id="UP000095287"/>
    </source>
</evidence>
<evidence type="ECO:0000256" key="1">
    <source>
        <dbReference type="SAM" id="Phobius"/>
    </source>
</evidence>
<sequence length="123" mass="13966">MGGLGLDKGSWTAFLVSTGVAARCLFFMRILRLFLPHIKRYGQVHHNNVSIRIVDYLVVILGAHRTRRCDQDNSRPWHEHVKCESGVRALSQWCHRGEADECVGDGAQKGVADRLEENDQIRL</sequence>
<protein>
    <submittedName>
        <fullName evidence="3">Secreted protein</fullName>
    </submittedName>
</protein>
<keyword evidence="1" id="KW-1133">Transmembrane helix</keyword>
<accession>A0A1I8ARX0</accession>
<proteinExistence type="predicted"/>